<keyword evidence="4 7" id="KW-1133">Transmembrane helix</keyword>
<protein>
    <submittedName>
        <fullName evidence="8">Branched-chain amino acid ABC transporter permease</fullName>
    </submittedName>
</protein>
<name>A0A0K2SN39_LIMPI</name>
<evidence type="ECO:0000256" key="1">
    <source>
        <dbReference type="ARBA" id="ARBA00004651"/>
    </source>
</evidence>
<keyword evidence="3 7" id="KW-0812">Transmembrane</keyword>
<dbReference type="Pfam" id="PF02653">
    <property type="entry name" value="BPD_transp_2"/>
    <property type="match status" value="1"/>
</dbReference>
<feature type="region of interest" description="Disordered" evidence="6">
    <location>
        <begin position="321"/>
        <end position="340"/>
    </location>
</feature>
<dbReference type="OrthoDB" id="9789927at2"/>
<proteinExistence type="predicted"/>
<dbReference type="InterPro" id="IPR043428">
    <property type="entry name" value="LivM-like"/>
</dbReference>
<feature type="transmembrane region" description="Helical" evidence="7">
    <location>
        <begin position="198"/>
        <end position="223"/>
    </location>
</feature>
<evidence type="ECO:0000256" key="2">
    <source>
        <dbReference type="ARBA" id="ARBA00022475"/>
    </source>
</evidence>
<dbReference type="PANTHER" id="PTHR30482:SF10">
    <property type="entry name" value="HIGH-AFFINITY BRANCHED-CHAIN AMINO ACID TRANSPORT PROTEIN BRAE"/>
    <property type="match status" value="1"/>
</dbReference>
<dbReference type="Gene3D" id="1.10.3470.10">
    <property type="entry name" value="ABC transporter involved in vitamin B12 uptake, BtuC"/>
    <property type="match status" value="1"/>
</dbReference>
<evidence type="ECO:0000256" key="3">
    <source>
        <dbReference type="ARBA" id="ARBA00022692"/>
    </source>
</evidence>
<dbReference type="PATRIC" id="fig|1555112.3.peg.2758"/>
<feature type="transmembrane region" description="Helical" evidence="7">
    <location>
        <begin position="82"/>
        <end position="104"/>
    </location>
</feature>
<sequence>MPGLLAAAFALAWAIAHHGWLNPYQQQILMYVGINVILTASLNLVNGYMGEFAVGHAAFMAVGAYVSSLMTVRLFPFQAAPYLFPLALVAGGAAAGVVGLLVAFPSFRTRGDYLAIVTLALNMIVKSAIENVEAIGGPRGFLGMQRLTSLPWVFASTALALYVLRNFIHANLGRGVLAIREDEVAADLLGVDTRRVKLYAFVLSSALAGVAGGLFAHVVQFINPRSFDIIRSTEILVMVYLGGIGSLAGSVIGATFYTVALEWLRFLGQWRLAIAPLLLVLLMILRPTGIMGLREFVGLVPRDERGLRGRLARLGYGTVDSGGGAAPSAPEGSASPHGPA</sequence>
<dbReference type="Proteomes" id="UP000065807">
    <property type="component" value="Chromosome"/>
</dbReference>
<dbReference type="GO" id="GO:0005886">
    <property type="term" value="C:plasma membrane"/>
    <property type="evidence" value="ECO:0007669"/>
    <property type="project" value="UniProtKB-SubCell"/>
</dbReference>
<dbReference type="GO" id="GO:0015658">
    <property type="term" value="F:branched-chain amino acid transmembrane transporter activity"/>
    <property type="evidence" value="ECO:0007669"/>
    <property type="project" value="InterPro"/>
</dbReference>
<comment type="subcellular location">
    <subcellularLocation>
        <location evidence="1">Cell membrane</location>
        <topology evidence="1">Multi-pass membrane protein</topology>
    </subcellularLocation>
</comment>
<dbReference type="PANTHER" id="PTHR30482">
    <property type="entry name" value="HIGH-AFFINITY BRANCHED-CHAIN AMINO ACID TRANSPORT SYSTEM PERMEASE"/>
    <property type="match status" value="1"/>
</dbReference>
<reference evidence="9" key="1">
    <citation type="submission" date="2015-07" db="EMBL/GenBank/DDBJ databases">
        <title>Complete genome sequence and phylogenetic analysis of Limnochorda pilosa.</title>
        <authorList>
            <person name="Watanabe M."/>
            <person name="Kojima H."/>
            <person name="Fukui M."/>
        </authorList>
    </citation>
    <scope>NUCLEOTIDE SEQUENCE [LARGE SCALE GENOMIC DNA]</scope>
    <source>
        <strain evidence="9">HC45</strain>
    </source>
</reference>
<evidence type="ECO:0000313" key="8">
    <source>
        <dbReference type="EMBL" id="BAS28548.1"/>
    </source>
</evidence>
<evidence type="ECO:0000256" key="6">
    <source>
        <dbReference type="SAM" id="MobiDB-lite"/>
    </source>
</evidence>
<reference evidence="9" key="2">
    <citation type="journal article" date="2016" name="Int. J. Syst. Evol. Microbiol.">
        <title>Complete genome sequence and cell structure of Limnochorda pilosa, a Gram-negative spore-former within the phylum Firmicutes.</title>
        <authorList>
            <person name="Watanabe M."/>
            <person name="Kojima H."/>
            <person name="Fukui M."/>
        </authorList>
    </citation>
    <scope>NUCLEOTIDE SEQUENCE [LARGE SCALE GENOMIC DNA]</scope>
    <source>
        <strain evidence="9">HC45</strain>
    </source>
</reference>
<evidence type="ECO:0000256" key="4">
    <source>
        <dbReference type="ARBA" id="ARBA00022989"/>
    </source>
</evidence>
<gene>
    <name evidence="8" type="ORF">LIP_2718</name>
</gene>
<feature type="transmembrane region" description="Helical" evidence="7">
    <location>
        <begin position="26"/>
        <end position="45"/>
    </location>
</feature>
<evidence type="ECO:0000313" key="9">
    <source>
        <dbReference type="Proteomes" id="UP000065807"/>
    </source>
</evidence>
<dbReference type="RefSeq" id="WP_082726298.1">
    <property type="nucleotide sequence ID" value="NZ_AP014924.1"/>
</dbReference>
<organism evidence="8 9">
    <name type="scientific">Limnochorda pilosa</name>
    <dbReference type="NCBI Taxonomy" id="1555112"/>
    <lineage>
        <taxon>Bacteria</taxon>
        <taxon>Bacillati</taxon>
        <taxon>Bacillota</taxon>
        <taxon>Limnochordia</taxon>
        <taxon>Limnochordales</taxon>
        <taxon>Limnochordaceae</taxon>
        <taxon>Limnochorda</taxon>
    </lineage>
</organism>
<keyword evidence="5 7" id="KW-0472">Membrane</keyword>
<feature type="transmembrane region" description="Helical" evidence="7">
    <location>
        <begin position="266"/>
        <end position="285"/>
    </location>
</feature>
<keyword evidence="2" id="KW-1003">Cell membrane</keyword>
<evidence type="ECO:0000256" key="5">
    <source>
        <dbReference type="ARBA" id="ARBA00023136"/>
    </source>
</evidence>
<dbReference type="InterPro" id="IPR037294">
    <property type="entry name" value="ABC_BtuC-like"/>
</dbReference>
<keyword evidence="9" id="KW-1185">Reference proteome</keyword>
<dbReference type="KEGG" id="lpil:LIP_2718"/>
<feature type="transmembrane region" description="Helical" evidence="7">
    <location>
        <begin position="235"/>
        <end position="260"/>
    </location>
</feature>
<dbReference type="AlphaFoldDB" id="A0A0K2SN39"/>
<dbReference type="EMBL" id="AP014924">
    <property type="protein sequence ID" value="BAS28548.1"/>
    <property type="molecule type" value="Genomic_DNA"/>
</dbReference>
<dbReference type="CDD" id="cd06581">
    <property type="entry name" value="TM_PBP1_LivM_like"/>
    <property type="match status" value="1"/>
</dbReference>
<feature type="compositionally biased region" description="Low complexity" evidence="6">
    <location>
        <begin position="326"/>
        <end position="340"/>
    </location>
</feature>
<feature type="transmembrane region" description="Helical" evidence="7">
    <location>
        <begin position="149"/>
        <end position="168"/>
    </location>
</feature>
<dbReference type="InterPro" id="IPR001851">
    <property type="entry name" value="ABC_transp_permease"/>
</dbReference>
<feature type="transmembrane region" description="Helical" evidence="7">
    <location>
        <begin position="57"/>
        <end position="76"/>
    </location>
</feature>
<dbReference type="STRING" id="1555112.LIP_2718"/>
<evidence type="ECO:0000256" key="7">
    <source>
        <dbReference type="SAM" id="Phobius"/>
    </source>
</evidence>
<accession>A0A0K2SN39</accession>